<keyword evidence="1" id="KW-0540">Nuclease</keyword>
<protein>
    <recommendedName>
        <fullName evidence="1">mRNA interferase</fullName>
        <ecNumber evidence="1">3.1.-.-</ecNumber>
    </recommendedName>
</protein>
<dbReference type="GO" id="GO:0006402">
    <property type="term" value="P:mRNA catabolic process"/>
    <property type="evidence" value="ECO:0007669"/>
    <property type="project" value="TreeGrafter"/>
</dbReference>
<keyword evidence="1 2" id="KW-0255">Endonuclease</keyword>
<evidence type="ECO:0000256" key="1">
    <source>
        <dbReference type="PIRNR" id="PIRNR033490"/>
    </source>
</evidence>
<organism evidence="2 3">
    <name type="scientific">Aureimonas phyllosphaerae</name>
    <dbReference type="NCBI Taxonomy" id="1166078"/>
    <lineage>
        <taxon>Bacteria</taxon>
        <taxon>Pseudomonadati</taxon>
        <taxon>Pseudomonadota</taxon>
        <taxon>Alphaproteobacteria</taxon>
        <taxon>Hyphomicrobiales</taxon>
        <taxon>Aurantimonadaceae</taxon>
        <taxon>Aureimonas</taxon>
    </lineage>
</organism>
<dbReference type="SUPFAM" id="SSF50118">
    <property type="entry name" value="Cell growth inhibitor/plasmid maintenance toxic component"/>
    <property type="match status" value="1"/>
</dbReference>
<keyword evidence="1" id="KW-0378">Hydrolase</keyword>
<dbReference type="InterPro" id="IPR011067">
    <property type="entry name" value="Plasmid_toxin/cell-grow_inhib"/>
</dbReference>
<reference evidence="2 3" key="1">
    <citation type="submission" date="2020-08" db="EMBL/GenBank/DDBJ databases">
        <title>Genomic Encyclopedia of Type Strains, Phase IV (KMG-IV): sequencing the most valuable type-strain genomes for metagenomic binning, comparative biology and taxonomic classification.</title>
        <authorList>
            <person name="Goeker M."/>
        </authorList>
    </citation>
    <scope>NUCLEOTIDE SEQUENCE [LARGE SCALE GENOMIC DNA]</scope>
    <source>
        <strain evidence="2 3">DSM 25024</strain>
    </source>
</reference>
<dbReference type="GO" id="GO:0004521">
    <property type="term" value="F:RNA endonuclease activity"/>
    <property type="evidence" value="ECO:0007669"/>
    <property type="project" value="TreeGrafter"/>
</dbReference>
<dbReference type="GO" id="GO:0016075">
    <property type="term" value="P:rRNA catabolic process"/>
    <property type="evidence" value="ECO:0007669"/>
    <property type="project" value="TreeGrafter"/>
</dbReference>
<comment type="similarity">
    <text evidence="1">Belongs to the PemK/MazF family.</text>
</comment>
<dbReference type="RefSeq" id="WP_090966409.1">
    <property type="nucleotide sequence ID" value="NZ_FOOA01000028.1"/>
</dbReference>
<name>A0A7W6FWC7_9HYPH</name>
<comment type="function">
    <text evidence="1">Toxic component of a type II toxin-antitoxin (TA) system.</text>
</comment>
<dbReference type="Gene3D" id="2.30.30.110">
    <property type="match status" value="1"/>
</dbReference>
<dbReference type="GO" id="GO:0003677">
    <property type="term" value="F:DNA binding"/>
    <property type="evidence" value="ECO:0007669"/>
    <property type="project" value="InterPro"/>
</dbReference>
<dbReference type="PANTHER" id="PTHR33988">
    <property type="entry name" value="ENDORIBONUCLEASE MAZF-RELATED"/>
    <property type="match status" value="1"/>
</dbReference>
<accession>A0A7W6FWC7</accession>
<dbReference type="AlphaFoldDB" id="A0A7W6FWC7"/>
<sequence>MKRGEIWHVDLNPTKGTEQAGRRWVLIVSADAFNRTMKRPIIAPITIGGNFSRNAGFTVSLAASGLQTSGVVLCDQIRSLDLRARGGTYVEDAPDYIMDEVLAKIATFME</sequence>
<gene>
    <name evidence="2" type="ORF">GGR05_004258</name>
</gene>
<dbReference type="Pfam" id="PF02452">
    <property type="entry name" value="PemK_toxin"/>
    <property type="match status" value="1"/>
</dbReference>
<dbReference type="GO" id="GO:0016787">
    <property type="term" value="F:hydrolase activity"/>
    <property type="evidence" value="ECO:0007669"/>
    <property type="project" value="UniProtKB-KW"/>
</dbReference>
<dbReference type="EMBL" id="JACIDO010000017">
    <property type="protein sequence ID" value="MBB3938088.1"/>
    <property type="molecule type" value="Genomic_DNA"/>
</dbReference>
<evidence type="ECO:0000313" key="3">
    <source>
        <dbReference type="Proteomes" id="UP000531216"/>
    </source>
</evidence>
<dbReference type="InterPro" id="IPR003477">
    <property type="entry name" value="PemK-like"/>
</dbReference>
<proteinExistence type="inferred from homology"/>
<dbReference type="EC" id="3.1.-.-" evidence="1"/>
<dbReference type="Proteomes" id="UP000531216">
    <property type="component" value="Unassembled WGS sequence"/>
</dbReference>
<comment type="caution">
    <text evidence="2">The sequence shown here is derived from an EMBL/GenBank/DDBJ whole genome shotgun (WGS) entry which is preliminary data.</text>
</comment>
<evidence type="ECO:0000313" key="2">
    <source>
        <dbReference type="EMBL" id="MBB3938088.1"/>
    </source>
</evidence>
<dbReference type="PANTHER" id="PTHR33988:SF3">
    <property type="entry name" value="ENDORIBONUCLEASE TOXIN CHPB-RELATED"/>
    <property type="match status" value="1"/>
</dbReference>
<dbReference type="PIRSF" id="PIRSF033490">
    <property type="entry name" value="MazF"/>
    <property type="match status" value="1"/>
</dbReference>
<dbReference type="OrthoDB" id="9808744at2"/>
<keyword evidence="3" id="KW-1185">Reference proteome</keyword>